<keyword evidence="2" id="KW-0378">Hydrolase</keyword>
<dbReference type="GO" id="GO:0016787">
    <property type="term" value="F:hydrolase activity"/>
    <property type="evidence" value="ECO:0007669"/>
    <property type="project" value="UniProtKB-KW"/>
</dbReference>
<evidence type="ECO:0000259" key="3">
    <source>
        <dbReference type="Pfam" id="PF00144"/>
    </source>
</evidence>
<reference evidence="4 5" key="1">
    <citation type="submission" date="2018-06" db="EMBL/GenBank/DDBJ databases">
        <title>Complete Genomes of Monosporascus.</title>
        <authorList>
            <person name="Robinson A.J."/>
            <person name="Natvig D.O."/>
        </authorList>
    </citation>
    <scope>NUCLEOTIDE SEQUENCE [LARGE SCALE GENOMIC DNA]</scope>
    <source>
        <strain evidence="4 5">CBS 110550</strain>
    </source>
</reference>
<proteinExistence type="inferred from homology"/>
<evidence type="ECO:0000256" key="2">
    <source>
        <dbReference type="ARBA" id="ARBA00022801"/>
    </source>
</evidence>
<dbReference type="PANTHER" id="PTHR43283">
    <property type="entry name" value="BETA-LACTAMASE-RELATED"/>
    <property type="match status" value="1"/>
</dbReference>
<dbReference type="Proteomes" id="UP000293360">
    <property type="component" value="Unassembled WGS sequence"/>
</dbReference>
<name>A0A4Q4TPR0_9PEZI</name>
<dbReference type="OrthoDB" id="428260at2759"/>
<dbReference type="SUPFAM" id="SSF56601">
    <property type="entry name" value="beta-lactamase/transpeptidase-like"/>
    <property type="match status" value="1"/>
</dbReference>
<organism evidence="4 5">
    <name type="scientific">Monosporascus ibericus</name>
    <dbReference type="NCBI Taxonomy" id="155417"/>
    <lineage>
        <taxon>Eukaryota</taxon>
        <taxon>Fungi</taxon>
        <taxon>Dikarya</taxon>
        <taxon>Ascomycota</taxon>
        <taxon>Pezizomycotina</taxon>
        <taxon>Sordariomycetes</taxon>
        <taxon>Xylariomycetidae</taxon>
        <taxon>Xylariales</taxon>
        <taxon>Xylariales incertae sedis</taxon>
        <taxon>Monosporascus</taxon>
    </lineage>
</organism>
<evidence type="ECO:0000313" key="4">
    <source>
        <dbReference type="EMBL" id="RYP08668.1"/>
    </source>
</evidence>
<dbReference type="STRING" id="155417.A0A4Q4TPR0"/>
<dbReference type="Pfam" id="PF00144">
    <property type="entry name" value="Beta-lactamase"/>
    <property type="match status" value="1"/>
</dbReference>
<comment type="similarity">
    <text evidence="1">Belongs to the class-A beta-lactamase family.</text>
</comment>
<dbReference type="InterPro" id="IPR012338">
    <property type="entry name" value="Beta-lactam/transpept-like"/>
</dbReference>
<dbReference type="AlphaFoldDB" id="A0A4Q4TPR0"/>
<sequence>MTSLNDMLESAVSNGTAPGIVVVAKSKDGKVDYAKAFSRQGRTPYNLDTAMVISSMTKLPTSVAALQLVDRGLVALDEDLSWLLPSLAKKGVLTSVADDGTLTVRRRQNPITLRSLIAHTSGAGYPFLDKRLGKIRTMQKHELRNGTVDEMFDLPLLFEPGEGWAYGTGLDWAGVVIEKLSGLSLDEYMKRNIWGPLGVPGGSTFLPDQDPNVSDRRVPMAFRDGPEGPAVEKPGAPTVADGLKVCFGGHGLIASMRDCFEVAYSLLLDDGRLLSSETAALMFQPQLTPASRQALAEFMETPDMKLLFPSPPINRDYGLGGLLITGEEHEYWRNGALMWGGAANLNWFIDRSAGVCGVFGSQLMPPGDAKMRTLINAFHADVYRRAAKLE</sequence>
<dbReference type="EMBL" id="QJNU01000057">
    <property type="protein sequence ID" value="RYP08668.1"/>
    <property type="molecule type" value="Genomic_DNA"/>
</dbReference>
<gene>
    <name evidence="4" type="ORF">DL764_001796</name>
</gene>
<protein>
    <recommendedName>
        <fullName evidence="3">Beta-lactamase-related domain-containing protein</fullName>
    </recommendedName>
</protein>
<accession>A0A4Q4TPR0</accession>
<dbReference type="Gene3D" id="3.40.710.10">
    <property type="entry name" value="DD-peptidase/beta-lactamase superfamily"/>
    <property type="match status" value="1"/>
</dbReference>
<evidence type="ECO:0000256" key="1">
    <source>
        <dbReference type="ARBA" id="ARBA00009009"/>
    </source>
</evidence>
<dbReference type="PANTHER" id="PTHR43283:SF17">
    <property type="entry name" value="(LOVD), PUTATIVE (AFU_ORTHOLOGUE AFUA_5G00920)-RELATED"/>
    <property type="match status" value="1"/>
</dbReference>
<comment type="caution">
    <text evidence="4">The sequence shown here is derived from an EMBL/GenBank/DDBJ whole genome shotgun (WGS) entry which is preliminary data.</text>
</comment>
<evidence type="ECO:0000313" key="5">
    <source>
        <dbReference type="Proteomes" id="UP000293360"/>
    </source>
</evidence>
<dbReference type="InterPro" id="IPR050789">
    <property type="entry name" value="Diverse_Enzym_Activities"/>
</dbReference>
<feature type="domain" description="Beta-lactamase-related" evidence="3">
    <location>
        <begin position="12"/>
        <end position="372"/>
    </location>
</feature>
<dbReference type="InterPro" id="IPR001466">
    <property type="entry name" value="Beta-lactam-related"/>
</dbReference>
<keyword evidence="5" id="KW-1185">Reference proteome</keyword>